<evidence type="ECO:0000256" key="2">
    <source>
        <dbReference type="ARBA" id="ARBA00022801"/>
    </source>
</evidence>
<dbReference type="PANTHER" id="PTHR43101">
    <property type="entry name" value="BETA-FRUCTOSIDASE"/>
    <property type="match status" value="1"/>
</dbReference>
<dbReference type="InterPro" id="IPR023296">
    <property type="entry name" value="Glyco_hydro_beta-prop_sf"/>
</dbReference>
<evidence type="ECO:0000256" key="4">
    <source>
        <dbReference type="RuleBase" id="RU362110"/>
    </source>
</evidence>
<dbReference type="HOGENOM" id="CLU_001528_7_0_1"/>
<dbReference type="GO" id="GO:0004564">
    <property type="term" value="F:beta-fructofuranosidase activity"/>
    <property type="evidence" value="ECO:0007669"/>
    <property type="project" value="UniProtKB-EC"/>
</dbReference>
<comment type="similarity">
    <text evidence="1 4">Belongs to the glycosyl hydrolase 32 family.</text>
</comment>
<dbReference type="GO" id="GO:0005975">
    <property type="term" value="P:carbohydrate metabolic process"/>
    <property type="evidence" value="ECO:0007669"/>
    <property type="project" value="InterPro"/>
</dbReference>
<feature type="domain" description="Glycosyl hydrolase family 32 C-terminal" evidence="7">
    <location>
        <begin position="323"/>
        <end position="476"/>
    </location>
</feature>
<dbReference type="SMART" id="SM00640">
    <property type="entry name" value="Glyco_32"/>
    <property type="match status" value="1"/>
</dbReference>
<dbReference type="InterPro" id="IPR001362">
    <property type="entry name" value="Glyco_hydro_32"/>
</dbReference>
<keyword evidence="3 4" id="KW-0326">Glycosidase</keyword>
<dbReference type="Proteomes" id="UP000019118">
    <property type="component" value="Unassembled WGS sequence"/>
</dbReference>
<dbReference type="EnsemblMetazoa" id="XM_019916930.1">
    <property type="protein sequence ID" value="XP_019772489.1"/>
    <property type="gene ID" value="LOC109546095"/>
</dbReference>
<feature type="chain" id="PRO_5010972109" description="Sucrose-6-phosphate hydrolase" evidence="5">
    <location>
        <begin position="17"/>
        <end position="485"/>
    </location>
</feature>
<dbReference type="SUPFAM" id="SSF75005">
    <property type="entry name" value="Arabinanase/levansucrase/invertase"/>
    <property type="match status" value="1"/>
</dbReference>
<dbReference type="PANTHER" id="PTHR43101:SF1">
    <property type="entry name" value="BETA-FRUCTOSIDASE"/>
    <property type="match status" value="1"/>
</dbReference>
<reference evidence="9" key="2">
    <citation type="submission" date="2024-08" db="UniProtKB">
        <authorList>
            <consortium name="EnsemblMetazoa"/>
        </authorList>
    </citation>
    <scope>IDENTIFICATION</scope>
</reference>
<name>N6UN12_DENPD</name>
<sequence length="485" mass="54391">MLRPVLYAVFISSAIALPETGWYPKYHIAPQHGWMNDPNGLIYFQGFYHVFWQYNPAAPQWGLMHWGHARSPDLLTWEHLPIALAPSLPEDIDGAFSGSAVLLNETLTLIYTGVSENGTRQVQMVATSQDGVAFEKLGVVIGENETNFRDPKAWWQDGSWYVVIGAQTADERGQVSLYSSPDFFNWTPQGVLAQADPSLGYMWECPDFFSLEGKQVLVVNPQGIQSKGEDFQNLFQTGYFVGSWAPGGNFAVERGFRELDHGHDFYASQTFDSPDGRRLEIGWLGMWESQFPENASGWAGMLSLPRELTLSDQGDLEVRPLREIQSLRTERLEVPQTLHITPGEGVAILQNISHSEMALDFNLRNSSSNAFAIQLTKESFERDGGAQVHVDRNCSRVFLERHYPAYNITRSSRSVAVNLTGNLSLDIFIDGFSMEVFVNDGQAVMSSRIYPDAELRTFLITAQNGSVAVDRLKVWDLYLSIINAI</sequence>
<dbReference type="InterPro" id="IPR051214">
    <property type="entry name" value="GH32_Enzymes"/>
</dbReference>
<dbReference type="Gene3D" id="2.115.10.20">
    <property type="entry name" value="Glycosyl hydrolase domain, family 43"/>
    <property type="match status" value="1"/>
</dbReference>
<dbReference type="Pfam" id="PF08244">
    <property type="entry name" value="Glyco_hydro_32C"/>
    <property type="match status" value="1"/>
</dbReference>
<protein>
    <recommendedName>
        <fullName evidence="4">Sucrose-6-phosphate hydrolase</fullName>
        <ecNumber evidence="4">3.2.1.26</ecNumber>
    </recommendedName>
</protein>
<evidence type="ECO:0000256" key="1">
    <source>
        <dbReference type="ARBA" id="ARBA00009902"/>
    </source>
</evidence>
<dbReference type="OMA" id="WMGVPDG"/>
<organism evidence="8">
    <name type="scientific">Dendroctonus ponderosae</name>
    <name type="common">Mountain pine beetle</name>
    <dbReference type="NCBI Taxonomy" id="77166"/>
    <lineage>
        <taxon>Eukaryota</taxon>
        <taxon>Metazoa</taxon>
        <taxon>Ecdysozoa</taxon>
        <taxon>Arthropoda</taxon>
        <taxon>Hexapoda</taxon>
        <taxon>Insecta</taxon>
        <taxon>Pterygota</taxon>
        <taxon>Neoptera</taxon>
        <taxon>Endopterygota</taxon>
        <taxon>Coleoptera</taxon>
        <taxon>Polyphaga</taxon>
        <taxon>Cucujiformia</taxon>
        <taxon>Curculionidae</taxon>
        <taxon>Scolytinae</taxon>
        <taxon>Dendroctonus</taxon>
    </lineage>
</organism>
<dbReference type="EMBL" id="KB739911">
    <property type="protein sequence ID" value="ENN82076.1"/>
    <property type="molecule type" value="Genomic_DNA"/>
</dbReference>
<evidence type="ECO:0000259" key="7">
    <source>
        <dbReference type="Pfam" id="PF08244"/>
    </source>
</evidence>
<gene>
    <name evidence="9" type="primary">109546095</name>
    <name evidence="8" type="ORF">YQE_01546</name>
</gene>
<evidence type="ECO:0000313" key="10">
    <source>
        <dbReference type="Proteomes" id="UP000019118"/>
    </source>
</evidence>
<dbReference type="Gene3D" id="2.60.120.560">
    <property type="entry name" value="Exo-inulinase, domain 1"/>
    <property type="match status" value="1"/>
</dbReference>
<dbReference type="Pfam" id="PF00251">
    <property type="entry name" value="Glyco_hydro_32N"/>
    <property type="match status" value="1"/>
</dbReference>
<accession>N6UN12</accession>
<evidence type="ECO:0000259" key="6">
    <source>
        <dbReference type="Pfam" id="PF00251"/>
    </source>
</evidence>
<dbReference type="GO" id="GO:0005737">
    <property type="term" value="C:cytoplasm"/>
    <property type="evidence" value="ECO:0007669"/>
    <property type="project" value="InterPro"/>
</dbReference>
<dbReference type="InterPro" id="IPR013189">
    <property type="entry name" value="Glyco_hydro_32_C"/>
</dbReference>
<dbReference type="NCBIfam" id="TIGR01322">
    <property type="entry name" value="scrB_fam"/>
    <property type="match status" value="1"/>
</dbReference>
<feature type="non-terminal residue" evidence="8">
    <location>
        <position position="1"/>
    </location>
</feature>
<dbReference type="InterPro" id="IPR018053">
    <property type="entry name" value="Glyco_hydro_32_AS"/>
</dbReference>
<comment type="catalytic activity">
    <reaction evidence="4">
        <text>Hydrolysis of terminal non-reducing beta-D-fructofuranoside residues in beta-D-fructofuranosides.</text>
        <dbReference type="EC" id="3.2.1.26"/>
    </reaction>
</comment>
<keyword evidence="2 4" id="KW-0378">Hydrolase</keyword>
<dbReference type="CDD" id="cd08996">
    <property type="entry name" value="GH32_FFase"/>
    <property type="match status" value="1"/>
</dbReference>
<feature type="signal peptide" evidence="5">
    <location>
        <begin position="1"/>
        <end position="16"/>
    </location>
</feature>
<keyword evidence="10" id="KW-1185">Reference proteome</keyword>
<proteinExistence type="inferred from homology"/>
<evidence type="ECO:0000313" key="8">
    <source>
        <dbReference type="EMBL" id="ENN82076.1"/>
    </source>
</evidence>
<evidence type="ECO:0000256" key="3">
    <source>
        <dbReference type="ARBA" id="ARBA00023295"/>
    </source>
</evidence>
<keyword evidence="5" id="KW-0732">Signal</keyword>
<dbReference type="InterPro" id="IPR006232">
    <property type="entry name" value="Suc6P_hydrolase"/>
</dbReference>
<evidence type="ECO:0000313" key="9">
    <source>
        <dbReference type="EnsemblMetazoa" id="XP_019772489.1"/>
    </source>
</evidence>
<dbReference type="InterPro" id="IPR013148">
    <property type="entry name" value="Glyco_hydro_32_N"/>
</dbReference>
<dbReference type="InterPro" id="IPR013320">
    <property type="entry name" value="ConA-like_dom_sf"/>
</dbReference>
<feature type="domain" description="Glycosyl hydrolase family 32 N-terminal" evidence="6">
    <location>
        <begin position="27"/>
        <end position="318"/>
    </location>
</feature>
<dbReference type="EC" id="3.2.1.26" evidence="4"/>
<dbReference type="PROSITE" id="PS00609">
    <property type="entry name" value="GLYCOSYL_HYDROL_F32"/>
    <property type="match status" value="1"/>
</dbReference>
<dbReference type="SUPFAM" id="SSF49899">
    <property type="entry name" value="Concanavalin A-like lectins/glucanases"/>
    <property type="match status" value="1"/>
</dbReference>
<evidence type="ECO:0000256" key="5">
    <source>
        <dbReference type="SAM" id="SignalP"/>
    </source>
</evidence>
<dbReference type="OrthoDB" id="202537at2759"/>
<reference evidence="8 10" key="1">
    <citation type="journal article" date="2013" name="Genome Biol.">
        <title>Draft genome of the mountain pine beetle, Dendroctonus ponderosae Hopkins, a major forest pest.</title>
        <authorList>
            <person name="Keeling C.I."/>
            <person name="Yuen M.M."/>
            <person name="Liao N.Y."/>
            <person name="Docking T.R."/>
            <person name="Chan S.K."/>
            <person name="Taylor G.A."/>
            <person name="Palmquist D.L."/>
            <person name="Jackman S.D."/>
            <person name="Nguyen A."/>
            <person name="Li M."/>
            <person name="Henderson H."/>
            <person name="Janes J.K."/>
            <person name="Zhao Y."/>
            <person name="Pandoh P."/>
            <person name="Moore R."/>
            <person name="Sperling F.A."/>
            <person name="Huber D.P."/>
            <person name="Birol I."/>
            <person name="Jones S.J."/>
            <person name="Bohlmann J."/>
        </authorList>
    </citation>
    <scope>NUCLEOTIDE SEQUENCE</scope>
</reference>
<dbReference type="AlphaFoldDB" id="N6UN12"/>